<proteinExistence type="predicted"/>
<dbReference type="Pfam" id="PF00144">
    <property type="entry name" value="Beta-lactamase"/>
    <property type="match status" value="1"/>
</dbReference>
<keyword evidence="2" id="KW-0378">Hydrolase</keyword>
<dbReference type="InterPro" id="IPR001466">
    <property type="entry name" value="Beta-lactam-related"/>
</dbReference>
<accession>A0A844ZK05</accession>
<dbReference type="OrthoDB" id="9808046at2"/>
<dbReference type="EMBL" id="WTYY01000002">
    <property type="protein sequence ID" value="MXO87894.1"/>
    <property type="molecule type" value="Genomic_DNA"/>
</dbReference>
<keyword evidence="3" id="KW-1185">Reference proteome</keyword>
<evidence type="ECO:0000259" key="1">
    <source>
        <dbReference type="Pfam" id="PF00144"/>
    </source>
</evidence>
<dbReference type="InterPro" id="IPR006311">
    <property type="entry name" value="TAT_signal"/>
</dbReference>
<dbReference type="PANTHER" id="PTHR43283">
    <property type="entry name" value="BETA-LACTAMASE-RELATED"/>
    <property type="match status" value="1"/>
</dbReference>
<dbReference type="PANTHER" id="PTHR43283:SF3">
    <property type="entry name" value="BETA-LACTAMASE FAMILY PROTEIN (AFU_ORTHOLOGUE AFUA_5G07500)"/>
    <property type="match status" value="1"/>
</dbReference>
<feature type="domain" description="Beta-lactamase-related" evidence="1">
    <location>
        <begin position="110"/>
        <end position="450"/>
    </location>
</feature>
<dbReference type="GO" id="GO:0016787">
    <property type="term" value="F:hydrolase activity"/>
    <property type="evidence" value="ECO:0007669"/>
    <property type="project" value="UniProtKB-KW"/>
</dbReference>
<dbReference type="Proteomes" id="UP000435243">
    <property type="component" value="Unassembled WGS sequence"/>
</dbReference>
<sequence length="472" mass="50190">MPVIRRPCGAAIACYCPRSNWINTRRNHVNACQVLAASLSRRAVLRSTAMLGAGAALSAAPFSSPAMALANGGWPRVRRMVDSYVEDGKVANMVAGLGFAQASPTFIAAGNTSFTSGLMAGPDSLYRIYSMTKPVTAMAVMMCIEDGLLTLDQPIAEIIPAFANMQVQKEYDGAITADNLEPAVRPITVRHCLTHTSGLGYSIVQQGPIAAYYNANGLVPGQVTRLPLPDGIFSGRPAPSLEAFAHQLAAAPLVYQPGTHWSYSVGLDLLGRVIEVVTGKAFDTFLQERIFTPCDMTSTFFRVPESEKARLSANYFVLEGELLPIDLPDSSIFLDKPAFPFGGAGLVSSSSDYDRFLMMLAGYGAIDGVRVMSEASVRLATSNLLPDTLAPDGGFSFGERKFGFGAGGLVGIDDADGLFGWFGAAGTAGLVNLKSGLRHNLMTQYMPSGAYPVYTDFPVLAATDAATQTIFR</sequence>
<dbReference type="InterPro" id="IPR012338">
    <property type="entry name" value="Beta-lactam/transpept-like"/>
</dbReference>
<reference evidence="2 3" key="1">
    <citation type="submission" date="2019-12" db="EMBL/GenBank/DDBJ databases">
        <title>Genomic-based taxomic classification of the family Erythrobacteraceae.</title>
        <authorList>
            <person name="Xu L."/>
        </authorList>
    </citation>
    <scope>NUCLEOTIDE SEQUENCE [LARGE SCALE GENOMIC DNA]</scope>
    <source>
        <strain evidence="2 3">JCM 16339</strain>
    </source>
</reference>
<dbReference type="SUPFAM" id="SSF56601">
    <property type="entry name" value="beta-lactamase/transpeptidase-like"/>
    <property type="match status" value="1"/>
</dbReference>
<dbReference type="AlphaFoldDB" id="A0A844ZK05"/>
<evidence type="ECO:0000313" key="3">
    <source>
        <dbReference type="Proteomes" id="UP000435243"/>
    </source>
</evidence>
<name>A0A844ZK05_9SPHN</name>
<organism evidence="2 3">
    <name type="scientific">Alteraurantiacibacter aestuarii</name>
    <dbReference type="NCBI Taxonomy" id="650004"/>
    <lineage>
        <taxon>Bacteria</taxon>
        <taxon>Pseudomonadati</taxon>
        <taxon>Pseudomonadota</taxon>
        <taxon>Alphaproteobacteria</taxon>
        <taxon>Sphingomonadales</taxon>
        <taxon>Erythrobacteraceae</taxon>
        <taxon>Alteraurantiacibacter</taxon>
    </lineage>
</organism>
<protein>
    <submittedName>
        <fullName evidence="2">Serine hydrolase</fullName>
    </submittedName>
</protein>
<evidence type="ECO:0000313" key="2">
    <source>
        <dbReference type="EMBL" id="MXO87894.1"/>
    </source>
</evidence>
<dbReference type="Gene3D" id="3.40.710.10">
    <property type="entry name" value="DD-peptidase/beta-lactamase superfamily"/>
    <property type="match status" value="1"/>
</dbReference>
<gene>
    <name evidence="2" type="ORF">GRI32_03980</name>
</gene>
<dbReference type="PROSITE" id="PS51318">
    <property type="entry name" value="TAT"/>
    <property type="match status" value="1"/>
</dbReference>
<comment type="caution">
    <text evidence="2">The sequence shown here is derived from an EMBL/GenBank/DDBJ whole genome shotgun (WGS) entry which is preliminary data.</text>
</comment>
<dbReference type="InterPro" id="IPR050789">
    <property type="entry name" value="Diverse_Enzym_Activities"/>
</dbReference>